<evidence type="ECO:0000259" key="5">
    <source>
        <dbReference type="SMART" id="SM00849"/>
    </source>
</evidence>
<dbReference type="SUPFAM" id="SSF56281">
    <property type="entry name" value="Metallo-hydrolase/oxidoreductase"/>
    <property type="match status" value="1"/>
</dbReference>
<evidence type="ECO:0000256" key="2">
    <source>
        <dbReference type="ARBA" id="ARBA00022723"/>
    </source>
</evidence>
<dbReference type="Pfam" id="PF00753">
    <property type="entry name" value="Lactamase_B"/>
    <property type="match status" value="1"/>
</dbReference>
<dbReference type="PANTHER" id="PTHR42978:SF6">
    <property type="entry name" value="QUORUM-QUENCHING LACTONASE YTNP-RELATED"/>
    <property type="match status" value="1"/>
</dbReference>
<keyword evidence="3" id="KW-0378">Hydrolase</keyword>
<keyword evidence="4" id="KW-0862">Zinc</keyword>
<dbReference type="InterPro" id="IPR036866">
    <property type="entry name" value="RibonucZ/Hydroxyglut_hydro"/>
</dbReference>
<evidence type="ECO:0000313" key="6">
    <source>
        <dbReference type="EMBL" id="RON39077.1"/>
    </source>
</evidence>
<dbReference type="CDD" id="cd16277">
    <property type="entry name" value="metallo-hydrolase-like_MBL-fold"/>
    <property type="match status" value="1"/>
</dbReference>
<protein>
    <recommendedName>
        <fullName evidence="5">Metallo-beta-lactamase domain-containing protein</fullName>
    </recommendedName>
</protein>
<reference evidence="6 7" key="1">
    <citation type="submission" date="2016-10" db="EMBL/GenBank/DDBJ databases">
        <title>Comparative genome analysis of multiple Pseudomonas spp. focuses on biocontrol and plant growth promoting traits.</title>
        <authorList>
            <person name="Tao X.-Y."/>
            <person name="Taylor C.G."/>
        </authorList>
    </citation>
    <scope>NUCLEOTIDE SEQUENCE [LARGE SCALE GENOMIC DNA]</scope>
    <source>
        <strain evidence="6 7">38D4</strain>
    </source>
</reference>
<dbReference type="PANTHER" id="PTHR42978">
    <property type="entry name" value="QUORUM-QUENCHING LACTONASE YTNP-RELATED-RELATED"/>
    <property type="match status" value="1"/>
</dbReference>
<evidence type="ECO:0000313" key="7">
    <source>
        <dbReference type="Proteomes" id="UP000286351"/>
    </source>
</evidence>
<dbReference type="GO" id="GO:0016787">
    <property type="term" value="F:hydrolase activity"/>
    <property type="evidence" value="ECO:0007669"/>
    <property type="project" value="UniProtKB-KW"/>
</dbReference>
<name>A0A423JN23_9PSED</name>
<dbReference type="AlphaFoldDB" id="A0A423JN23"/>
<dbReference type="InterPro" id="IPR051013">
    <property type="entry name" value="MBL_superfamily_lactonases"/>
</dbReference>
<evidence type="ECO:0000256" key="3">
    <source>
        <dbReference type="ARBA" id="ARBA00022801"/>
    </source>
</evidence>
<evidence type="ECO:0000256" key="1">
    <source>
        <dbReference type="ARBA" id="ARBA00007749"/>
    </source>
</evidence>
<proteinExistence type="inferred from homology"/>
<dbReference type="SMART" id="SM00849">
    <property type="entry name" value="Lactamase_B"/>
    <property type="match status" value="1"/>
</dbReference>
<accession>A0A423JN23</accession>
<comment type="caution">
    <text evidence="6">The sequence shown here is derived from an EMBL/GenBank/DDBJ whole genome shotgun (WGS) entry which is preliminary data.</text>
</comment>
<feature type="domain" description="Metallo-beta-lactamase" evidence="5">
    <location>
        <begin position="57"/>
        <end position="266"/>
    </location>
</feature>
<dbReference type="GO" id="GO:0046872">
    <property type="term" value="F:metal ion binding"/>
    <property type="evidence" value="ECO:0007669"/>
    <property type="project" value="UniProtKB-KW"/>
</dbReference>
<dbReference type="EMBL" id="MOBO01000011">
    <property type="protein sequence ID" value="RON39077.1"/>
    <property type="molecule type" value="Genomic_DNA"/>
</dbReference>
<dbReference type="RefSeq" id="WP_123366056.1">
    <property type="nucleotide sequence ID" value="NZ_MOBO01000011.1"/>
</dbReference>
<dbReference type="InterPro" id="IPR001279">
    <property type="entry name" value="Metallo-B-lactamas"/>
</dbReference>
<dbReference type="Proteomes" id="UP000286351">
    <property type="component" value="Unassembled WGS sequence"/>
</dbReference>
<evidence type="ECO:0000256" key="4">
    <source>
        <dbReference type="ARBA" id="ARBA00022833"/>
    </source>
</evidence>
<keyword evidence="2" id="KW-0479">Metal-binding</keyword>
<dbReference type="Gene3D" id="3.60.15.10">
    <property type="entry name" value="Ribonuclease Z/Hydroxyacylglutathione hydrolase-like"/>
    <property type="match status" value="1"/>
</dbReference>
<comment type="similarity">
    <text evidence="1">Belongs to the metallo-beta-lactamase superfamily.</text>
</comment>
<sequence length="287" mass="32015">MNSSVVYDMGDIRITKITEQIFRTLTVGQLYPDSTPERLKKANTAVELTQDSAVEMSIHSWLVETPQHRLLIDTASGNAKDRPFSSLFHQLHSPWLENLTSTGVHPCDIDYVLHTHLHVDHVGWNTVWNGDRWIPTFVNAMHVCSQAEMDFYDSPASASRAMIFEDSIRPVRDAGQLQVIGNQGGEFLPGIKFYPTPGHSPGHMSIAFESGNEVALFCGDVMHSPLQVKCPGWNSMFCGEQSAACESREWLLQHACSGRTTVFTSHFTESSVGRVTQAAGQYAWEFI</sequence>
<organism evidence="6 7">
    <name type="scientific">Pseudomonas brassicacearum</name>
    <dbReference type="NCBI Taxonomy" id="930166"/>
    <lineage>
        <taxon>Bacteria</taxon>
        <taxon>Pseudomonadati</taxon>
        <taxon>Pseudomonadota</taxon>
        <taxon>Gammaproteobacteria</taxon>
        <taxon>Pseudomonadales</taxon>
        <taxon>Pseudomonadaceae</taxon>
        <taxon>Pseudomonas</taxon>
    </lineage>
</organism>
<gene>
    <name evidence="6" type="ORF">BK664_12830</name>
</gene>